<feature type="region of interest" description="Disordered" evidence="1">
    <location>
        <begin position="1"/>
        <end position="74"/>
    </location>
</feature>
<accession>A0AAP0GMV5</accession>
<dbReference type="PANTHER" id="PTHR33922:SF2">
    <property type="entry name" value="OS07G0589600 PROTEIN"/>
    <property type="match status" value="1"/>
</dbReference>
<evidence type="ECO:0000313" key="3">
    <source>
        <dbReference type="Proteomes" id="UP001408789"/>
    </source>
</evidence>
<dbReference type="Proteomes" id="UP001408789">
    <property type="component" value="Unassembled WGS sequence"/>
</dbReference>
<comment type="caution">
    <text evidence="2">The sequence shown here is derived from an EMBL/GenBank/DDBJ whole genome shotgun (WGS) entry which is preliminary data.</text>
</comment>
<protein>
    <submittedName>
        <fullName evidence="2">Uncharacterized protein</fullName>
    </submittedName>
</protein>
<feature type="region of interest" description="Disordered" evidence="1">
    <location>
        <begin position="124"/>
        <end position="183"/>
    </location>
</feature>
<proteinExistence type="predicted"/>
<sequence>MEQKLSVENWVQIHSHDNQESKPQNNDDGDEALSLCDLAPSEHDDPVENQPQQRLSDDQQEDFAFGFGSLDSPENNMSSADELFFRGEILPLRHSVTLPSRSMTRNREFTRSISLEPVSVACSRSSSQNSRTSLSSSSTSASELNGYKPALRNRNRNRNQFHSHPSPTPQIRTRSFNSSNPKSVKPLSNWGFLQLGPMKLKKETIYHFIRIP</sequence>
<feature type="compositionally biased region" description="Basic residues" evidence="1">
    <location>
        <begin position="151"/>
        <end position="161"/>
    </location>
</feature>
<dbReference type="PANTHER" id="PTHR33922">
    <property type="entry name" value="OS01G0888066 PROTEIN-RELATED"/>
    <property type="match status" value="1"/>
</dbReference>
<organism evidence="2 3">
    <name type="scientific">Deinandra increscens subsp. villosa</name>
    <dbReference type="NCBI Taxonomy" id="3103831"/>
    <lineage>
        <taxon>Eukaryota</taxon>
        <taxon>Viridiplantae</taxon>
        <taxon>Streptophyta</taxon>
        <taxon>Embryophyta</taxon>
        <taxon>Tracheophyta</taxon>
        <taxon>Spermatophyta</taxon>
        <taxon>Magnoliopsida</taxon>
        <taxon>eudicotyledons</taxon>
        <taxon>Gunneridae</taxon>
        <taxon>Pentapetalae</taxon>
        <taxon>asterids</taxon>
        <taxon>campanulids</taxon>
        <taxon>Asterales</taxon>
        <taxon>Asteraceae</taxon>
        <taxon>Asteroideae</taxon>
        <taxon>Heliantheae alliance</taxon>
        <taxon>Madieae</taxon>
        <taxon>Madiinae</taxon>
        <taxon>Deinandra</taxon>
    </lineage>
</organism>
<keyword evidence="3" id="KW-1185">Reference proteome</keyword>
<name>A0AAP0GMV5_9ASTR</name>
<dbReference type="EMBL" id="JBCNJP010000027">
    <property type="protein sequence ID" value="KAK9053265.1"/>
    <property type="molecule type" value="Genomic_DNA"/>
</dbReference>
<evidence type="ECO:0000313" key="2">
    <source>
        <dbReference type="EMBL" id="KAK9053265.1"/>
    </source>
</evidence>
<dbReference type="AlphaFoldDB" id="A0AAP0GMV5"/>
<gene>
    <name evidence="2" type="ORF">SSX86_029898</name>
</gene>
<reference evidence="2 3" key="1">
    <citation type="submission" date="2024-04" db="EMBL/GenBank/DDBJ databases">
        <title>The reference genome of an endangered Asteraceae, Deinandra increscens subsp. villosa, native to the Central Coast of California.</title>
        <authorList>
            <person name="Guilliams M."/>
            <person name="Hasenstab-Lehman K."/>
            <person name="Meyer R."/>
            <person name="Mcevoy S."/>
        </authorList>
    </citation>
    <scope>NUCLEOTIDE SEQUENCE [LARGE SCALE GENOMIC DNA]</scope>
    <source>
        <tissue evidence="2">Leaf</tissue>
    </source>
</reference>
<feature type="compositionally biased region" description="Polar residues" evidence="1">
    <location>
        <begin position="162"/>
        <end position="182"/>
    </location>
</feature>
<feature type="compositionally biased region" description="Low complexity" evidence="1">
    <location>
        <begin position="124"/>
        <end position="145"/>
    </location>
</feature>
<evidence type="ECO:0000256" key="1">
    <source>
        <dbReference type="SAM" id="MobiDB-lite"/>
    </source>
</evidence>